<dbReference type="EMBL" id="JEMG01000001">
    <property type="protein sequence ID" value="EYC50323.1"/>
    <property type="molecule type" value="Genomic_DNA"/>
</dbReference>
<dbReference type="PANTHER" id="PTHR37482:SF1">
    <property type="entry name" value="OUTER MEMBRANE PROTEIN ASSEMBLY FACTOR BAME"/>
    <property type="match status" value="1"/>
</dbReference>
<name>A0A016XGI0_9BURK</name>
<comment type="subunit">
    <text evidence="4">Part of the Bam complex.</text>
</comment>
<sequence>MVDDSAFAAPGSSVPGFHPSLSRPTLPVARIFPMLHTLRRLHRAAFIATLTCAVGATLVLAACAPYRPTVVQGNVITREQLGVLRPGMSRIQVRDILGTPLVADLFHAQRWDYVFTIKQQGVAPQARRLTVFFQDDRLERFESDAELPSEAEFAASLSKPVTKRVPLLQADEQDLADFPPPAPAAPPPPVPPLPSSYPPLESTPQS</sequence>
<comment type="caution">
    <text evidence="8">The sequence shown here is derived from an EMBL/GenBank/DDBJ whole genome shotgun (WGS) entry which is preliminary data.</text>
</comment>
<dbReference type="InterPro" id="IPR037873">
    <property type="entry name" value="BamE-like"/>
</dbReference>
<dbReference type="InterPro" id="IPR007450">
    <property type="entry name" value="BamE_dom"/>
</dbReference>
<comment type="subcellular location">
    <subcellularLocation>
        <location evidence="4">Cell outer membrane</location>
    </subcellularLocation>
</comment>
<evidence type="ECO:0000256" key="2">
    <source>
        <dbReference type="ARBA" id="ARBA00023136"/>
    </source>
</evidence>
<dbReference type="Proteomes" id="UP000023268">
    <property type="component" value="Unassembled WGS sequence"/>
</dbReference>
<evidence type="ECO:0000256" key="4">
    <source>
        <dbReference type="HAMAP-Rule" id="MF_00925"/>
    </source>
</evidence>
<organism evidence="8 9">
    <name type="scientific">Hylemonella gracilis str. Niagara R</name>
    <dbReference type="NCBI Taxonomy" id="1458275"/>
    <lineage>
        <taxon>Bacteria</taxon>
        <taxon>Pseudomonadati</taxon>
        <taxon>Pseudomonadota</taxon>
        <taxon>Betaproteobacteria</taxon>
        <taxon>Burkholderiales</taxon>
        <taxon>Comamonadaceae</taxon>
        <taxon>Hylemonella</taxon>
    </lineage>
</organism>
<dbReference type="InterPro" id="IPR026592">
    <property type="entry name" value="BamE"/>
</dbReference>
<reference evidence="8 9" key="1">
    <citation type="submission" date="2014-02" db="EMBL/GenBank/DDBJ databases">
        <title>Draft Genome of Hylemonella gracilis isolated from the Niagara River.</title>
        <authorList>
            <person name="Pawlowski D.R."/>
            <person name="Koudelka G.B."/>
        </authorList>
    </citation>
    <scope>NUCLEOTIDE SEQUENCE [LARGE SCALE GENOMIC DNA]</scope>
    <source>
        <strain evidence="8 9">Niagara R</strain>
    </source>
</reference>
<dbReference type="eggNOG" id="COG2913">
    <property type="taxonomic scope" value="Bacteria"/>
</dbReference>
<proteinExistence type="inferred from homology"/>
<dbReference type="GO" id="GO:0051205">
    <property type="term" value="P:protein insertion into membrane"/>
    <property type="evidence" value="ECO:0007669"/>
    <property type="project" value="UniProtKB-UniRule"/>
</dbReference>
<evidence type="ECO:0000259" key="7">
    <source>
        <dbReference type="Pfam" id="PF04355"/>
    </source>
</evidence>
<evidence type="ECO:0000256" key="5">
    <source>
        <dbReference type="SAM" id="MobiDB-lite"/>
    </source>
</evidence>
<gene>
    <name evidence="4" type="primary">bamE</name>
    <name evidence="8" type="ORF">AZ34_04025</name>
</gene>
<dbReference type="Gene3D" id="3.30.1450.10">
    <property type="match status" value="1"/>
</dbReference>
<keyword evidence="1 4" id="KW-0732">Signal</keyword>
<dbReference type="GO" id="GO:0030674">
    <property type="term" value="F:protein-macromolecule adaptor activity"/>
    <property type="evidence" value="ECO:0007669"/>
    <property type="project" value="TreeGrafter"/>
</dbReference>
<comment type="similarity">
    <text evidence="4">Belongs to the BamE family.</text>
</comment>
<evidence type="ECO:0000256" key="3">
    <source>
        <dbReference type="ARBA" id="ARBA00023237"/>
    </source>
</evidence>
<evidence type="ECO:0000256" key="1">
    <source>
        <dbReference type="ARBA" id="ARBA00022729"/>
    </source>
</evidence>
<keyword evidence="3 4" id="KW-0998">Cell outer membrane</keyword>
<keyword evidence="6" id="KW-0812">Transmembrane</keyword>
<dbReference type="GO" id="GO:1990063">
    <property type="term" value="C:Bam protein complex"/>
    <property type="evidence" value="ECO:0007669"/>
    <property type="project" value="TreeGrafter"/>
</dbReference>
<evidence type="ECO:0000313" key="8">
    <source>
        <dbReference type="EMBL" id="EYC50323.1"/>
    </source>
</evidence>
<dbReference type="AlphaFoldDB" id="A0A016XGI0"/>
<evidence type="ECO:0000313" key="9">
    <source>
        <dbReference type="Proteomes" id="UP000023268"/>
    </source>
</evidence>
<feature type="domain" description="Outer membrane protein assembly factor BamE" evidence="7">
    <location>
        <begin position="73"/>
        <end position="142"/>
    </location>
</feature>
<accession>A0A016XGI0</accession>
<feature type="region of interest" description="Disordered" evidence="5">
    <location>
        <begin position="166"/>
        <end position="206"/>
    </location>
</feature>
<evidence type="ECO:0000256" key="6">
    <source>
        <dbReference type="SAM" id="Phobius"/>
    </source>
</evidence>
<dbReference type="Pfam" id="PF04355">
    <property type="entry name" value="BamE"/>
    <property type="match status" value="1"/>
</dbReference>
<feature type="transmembrane region" description="Helical" evidence="6">
    <location>
        <begin position="44"/>
        <end position="62"/>
    </location>
</feature>
<keyword evidence="6" id="KW-1133">Transmembrane helix</keyword>
<dbReference type="GO" id="GO:0043165">
    <property type="term" value="P:Gram-negative-bacterium-type cell outer membrane assembly"/>
    <property type="evidence" value="ECO:0007669"/>
    <property type="project" value="UniProtKB-UniRule"/>
</dbReference>
<feature type="compositionally biased region" description="Pro residues" evidence="5">
    <location>
        <begin position="178"/>
        <end position="197"/>
    </location>
</feature>
<keyword evidence="2 4" id="KW-0472">Membrane</keyword>
<protein>
    <recommendedName>
        <fullName evidence="4">Outer membrane protein assembly factor BamE</fullName>
    </recommendedName>
</protein>
<dbReference type="STRING" id="1458275.AZ34_04025"/>
<dbReference type="HAMAP" id="MF_00925">
    <property type="entry name" value="OM_assembly_BamE"/>
    <property type="match status" value="1"/>
</dbReference>
<comment type="function">
    <text evidence="4">Part of the outer membrane protein assembly complex, which is involved in assembly and insertion of beta-barrel proteins into the outer membrane.</text>
</comment>
<dbReference type="PANTHER" id="PTHR37482">
    <property type="entry name" value="OUTER MEMBRANE PROTEIN ASSEMBLY FACTOR BAME"/>
    <property type="match status" value="1"/>
</dbReference>